<evidence type="ECO:0000313" key="5">
    <source>
        <dbReference type="Proteomes" id="UP000887560"/>
    </source>
</evidence>
<accession>A0A915P6Y1</accession>
<dbReference type="InterPro" id="IPR045111">
    <property type="entry name" value="Vps41/Vps8"/>
</dbReference>
<dbReference type="PANTHER" id="PTHR12616:SF8">
    <property type="entry name" value="VACUOLAR PROTEIN SORTING-ASSOCIATED PROTEIN 8 HOMOLOG"/>
    <property type="match status" value="1"/>
</dbReference>
<feature type="region of interest" description="Disordered" evidence="2">
    <location>
        <begin position="513"/>
        <end position="537"/>
    </location>
</feature>
<dbReference type="GO" id="GO:0005770">
    <property type="term" value="C:late endosome"/>
    <property type="evidence" value="ECO:0007669"/>
    <property type="project" value="TreeGrafter"/>
</dbReference>
<dbReference type="InterPro" id="IPR025941">
    <property type="entry name" value="Vps8_central_dom"/>
</dbReference>
<feature type="domain" description="Vacuolar protein sorting-associated protein 8 central" evidence="4">
    <location>
        <begin position="1141"/>
        <end position="1333"/>
    </location>
</feature>
<organism evidence="5 6">
    <name type="scientific">Meloidogyne floridensis</name>
    <dbReference type="NCBI Taxonomy" id="298350"/>
    <lineage>
        <taxon>Eukaryota</taxon>
        <taxon>Metazoa</taxon>
        <taxon>Ecdysozoa</taxon>
        <taxon>Nematoda</taxon>
        <taxon>Chromadorea</taxon>
        <taxon>Rhabditida</taxon>
        <taxon>Tylenchina</taxon>
        <taxon>Tylenchomorpha</taxon>
        <taxon>Tylenchoidea</taxon>
        <taxon>Meloidogynidae</taxon>
        <taxon>Meloidogyninae</taxon>
        <taxon>Meloidogyne</taxon>
    </lineage>
</organism>
<dbReference type="Pfam" id="PF23410">
    <property type="entry name" value="Beta-prop_VPS8"/>
    <property type="match status" value="1"/>
</dbReference>
<dbReference type="PANTHER" id="PTHR12616">
    <property type="entry name" value="VACUOLAR PROTEIN SORTING VPS41"/>
    <property type="match status" value="1"/>
</dbReference>
<evidence type="ECO:0000256" key="2">
    <source>
        <dbReference type="SAM" id="MobiDB-lite"/>
    </source>
</evidence>
<dbReference type="WBParaSite" id="scf7180000424198.g12580">
    <property type="protein sequence ID" value="scf7180000424198.g12580"/>
    <property type="gene ID" value="scf7180000424198.g12580"/>
</dbReference>
<feature type="transmembrane region" description="Helical" evidence="3">
    <location>
        <begin position="12"/>
        <end position="30"/>
    </location>
</feature>
<dbReference type="GO" id="GO:0006623">
    <property type="term" value="P:protein targeting to vacuole"/>
    <property type="evidence" value="ECO:0007669"/>
    <property type="project" value="InterPro"/>
</dbReference>
<dbReference type="SUPFAM" id="SSF50978">
    <property type="entry name" value="WD40 repeat-like"/>
    <property type="match status" value="1"/>
</dbReference>
<evidence type="ECO:0000259" key="4">
    <source>
        <dbReference type="Pfam" id="PF12816"/>
    </source>
</evidence>
<evidence type="ECO:0000256" key="3">
    <source>
        <dbReference type="SAM" id="Phobius"/>
    </source>
</evidence>
<protein>
    <submittedName>
        <fullName evidence="6">Vacuolar protein sorting-associated protein 8 central domain-containing protein</fullName>
    </submittedName>
</protein>
<feature type="region of interest" description="Disordered" evidence="2">
    <location>
        <begin position="1868"/>
        <end position="1897"/>
    </location>
</feature>
<feature type="region of interest" description="Disordered" evidence="2">
    <location>
        <begin position="419"/>
        <end position="495"/>
    </location>
</feature>
<keyword evidence="3" id="KW-1133">Transmembrane helix</keyword>
<proteinExistence type="inferred from homology"/>
<dbReference type="InterPro" id="IPR015943">
    <property type="entry name" value="WD40/YVTN_repeat-like_dom_sf"/>
</dbReference>
<dbReference type="Proteomes" id="UP000887560">
    <property type="component" value="Unplaced"/>
</dbReference>
<name>A0A915P6Y1_9BILA</name>
<sequence>MFVDHRPNFTFIFIYSFIIANIFLIIYLYFKTPQLDNLYEIYKEEIKRIYGNEQFISMNLNNSNGNCGSIGDMMWRTASMYMIGKLLNRTVYYESIYKCFTEYKQEFEITFRNGGQVIKLMNPKQKYIKKISFGIDSCDFDSPYRLEVENAQIIQVTGSEFKSFKYFDDSREEIHKMFEFNEDIKLAADEAAEGIFRNYTPEYRLCLHTHRHEYIEAGQASTLEFIEGSIKFSNNLKNIAIIFFGNDKNLLYEIEPEEGHNIYIPSINNNSVYLYFGIKYCDSLIITAPCSGFAWWMGYLMPKNKNGNIFYNNCNGYCKCNKQVQNYFMPNWVPLHKNKTDEVTDQKGDLQTKATYREFAIVHCSTSRLSMPWVLTTTAAMFFWSIISIWLLVAQCCCCKKKKKKVAIVTGSAEMVEQPQQLVEEEPQKQPEPVVKPKAKPKAAKVSTAIKVNKEEKKKAKKRDKPSSTEKKKTSSPSNNKTKTKASGIVGPQSSSEEMLALNKGKKVSAVLAAEESQKREDSSLKSSRDDVDDNPDYDTLDFVEKLDARTDKLTICGIGLMEWMLIVFCILEEAKIYIDEENIICKIPPFPPAYGAETTCSSVAGVNMPKILPMGRYGSVPAELPKSYKLDSPLVLKREDTISLQINTKTQPKYGHLTSLCIGKRLLSIGTSQGFCLIFEKEGSQRLLHSVQSGDSSFGSISCMDFSVDQTRLSVGFSTGALFIFDTNTKRNTNKFIFKSNDVVQPGRGLIHLKYITSNVLLIVDNGGNVYEFHEKRRLNRRKDGNVRCIFTGCKGEVLNISFVHSSDNSIELLVLATFHQVFLLSVKRRSAAVGQLKLHGSSLSPPLIDWRERVQALSHARAFSLRLCIARDNEARLYQVRQRVGGDLLFPILQILKFSTPLINLKWIDDWSLVAICTTENNIEQLQLVEIPQFSSGERKNLQNQKSAIPTFSVNPFVVLDISESVKLVYNSVDFKGLATGCNVSKAMLAVADSICYHTFIRHPEDNHLYLLGADALFRVQLIELNEQLDSLIERSDFCSALMFVVDICCGKLADRNTTTIATANFRANAFRRIPELVSQLLEQTMDGIDSGHIDELIVYYKQNFHVLIRACVSTSHFNLLYETIYSRVQKDTLCRSTFLEMLEEFVLENVLFQPPPSLVNDYLNYLLCEGQIPQFEQSVIRLPVESMDLHQVMSACKEHQLFDATCYVFNNAMKDYITPLNEQFELLSRFVHKQVLSDHEIVQGNKLLLYLSCCLVGRAYPHGDLPDENLALTVPLETYKFIVQLRSSFSTSSRSSSPQNISPKFNELQSFPHLNILLRFDALQFFNVISTCADAPVFAKCEGRLKRLVDMLISKCVEEEDEENEDIDLINELGPLLITFINGLLQKGAIPKDVYLFTKLIERVFLRRAFPSLRVQKVAEQSAVELLRLVPEIDLDKILEIAQPVPYIHVCAYIFTMRREYFKLLECFLADPLEPLNVFPTMVDLLNSLREAEQQESLRQFVRQKLERLCLLDSLKTAEFVLSNFPELLIECRSTPKKLPLSFLNNCFRIRREQNFKTLTGGEEELDELFFDYYFEQSIKQQKTELDLLDSKLVDELRYWLPLGSFSDFCLNISMKQPKGLLVECSTLLLLSRGHISRAFEHLFNEGILNKCSQSCVNFLLELTATYPTEAQDGDWLHKLFKHLLNTLQIKSVKDKQEKEFDDGRMNYNLKQQFPIISLIEELFSHKSCQNLKFSSSFKNLLRQMLLVMEVRLVMKKSTKDCVAKELINKWAKLALKRGAFAQTTLQNKTLTTNQTIFPTSSNNQNNNIQSQMDPSLLRCFSCDQRIIKSFYLFSCGHVMHLECINELERKCLCERGRNIDNDGEDINKNYYENGESSDSSSNSTPPLERLRRRKVKEAAALASSIPTITNEER</sequence>
<comment type="similarity">
    <text evidence="1">Belongs to the VPS8 family.</text>
</comment>
<dbReference type="Gene3D" id="2.130.10.10">
    <property type="entry name" value="YVTN repeat-like/Quinoprotein amine dehydrogenase"/>
    <property type="match status" value="1"/>
</dbReference>
<dbReference type="GO" id="GO:0034058">
    <property type="term" value="P:endosomal vesicle fusion"/>
    <property type="evidence" value="ECO:0007669"/>
    <property type="project" value="TreeGrafter"/>
</dbReference>
<dbReference type="GO" id="GO:0030897">
    <property type="term" value="C:HOPS complex"/>
    <property type="evidence" value="ECO:0007669"/>
    <property type="project" value="TreeGrafter"/>
</dbReference>
<reference evidence="6" key="1">
    <citation type="submission" date="2022-11" db="UniProtKB">
        <authorList>
            <consortium name="WormBaseParasite"/>
        </authorList>
    </citation>
    <scope>IDENTIFICATION</scope>
</reference>
<evidence type="ECO:0000313" key="6">
    <source>
        <dbReference type="WBParaSite" id="scf7180000424198.g12580"/>
    </source>
</evidence>
<keyword evidence="3" id="KW-0812">Transmembrane</keyword>
<keyword evidence="3" id="KW-0472">Membrane</keyword>
<feature type="compositionally biased region" description="Basic and acidic residues" evidence="2">
    <location>
        <begin position="516"/>
        <end position="530"/>
    </location>
</feature>
<evidence type="ECO:0000256" key="1">
    <source>
        <dbReference type="ARBA" id="ARBA00009422"/>
    </source>
</evidence>
<dbReference type="Pfam" id="PF12816">
    <property type="entry name" value="TPR_Vps8"/>
    <property type="match status" value="1"/>
</dbReference>
<keyword evidence="5" id="KW-1185">Reference proteome</keyword>
<dbReference type="InterPro" id="IPR036322">
    <property type="entry name" value="WD40_repeat_dom_sf"/>
</dbReference>